<evidence type="ECO:0000256" key="4">
    <source>
        <dbReference type="ARBA" id="ARBA00022759"/>
    </source>
</evidence>
<keyword evidence="6 7" id="KW-0694">RNA-binding</keyword>
<organism evidence="10 11">
    <name type="scientific">Dokdonella immobilis</name>
    <dbReference type="NCBI Taxonomy" id="578942"/>
    <lineage>
        <taxon>Bacteria</taxon>
        <taxon>Pseudomonadati</taxon>
        <taxon>Pseudomonadota</taxon>
        <taxon>Gammaproteobacteria</taxon>
        <taxon>Lysobacterales</taxon>
        <taxon>Rhodanobacteraceae</taxon>
        <taxon>Dokdonella</taxon>
    </lineage>
</organism>
<dbReference type="STRING" id="578942.SAMN05216289_11847"/>
<evidence type="ECO:0000256" key="1">
    <source>
        <dbReference type="ARBA" id="ARBA00002663"/>
    </source>
</evidence>
<keyword evidence="3 7" id="KW-0540">Nuclease</keyword>
<protein>
    <recommendedName>
        <fullName evidence="7 8">Ribonuclease P protein component</fullName>
        <shortName evidence="7">RNase P protein</shortName>
        <shortName evidence="7">RNaseP protein</shortName>
        <ecNumber evidence="7 8">3.1.26.5</ecNumber>
    </recommendedName>
    <alternativeName>
        <fullName evidence="7">Protein C5</fullName>
    </alternativeName>
</protein>
<dbReference type="Gene3D" id="3.30.230.10">
    <property type="match status" value="1"/>
</dbReference>
<dbReference type="PANTHER" id="PTHR33992:SF1">
    <property type="entry name" value="RIBONUCLEASE P PROTEIN COMPONENT"/>
    <property type="match status" value="1"/>
</dbReference>
<dbReference type="GO" id="GO:0042781">
    <property type="term" value="F:3'-tRNA processing endoribonuclease activity"/>
    <property type="evidence" value="ECO:0007669"/>
    <property type="project" value="TreeGrafter"/>
</dbReference>
<dbReference type="EC" id="3.1.26.5" evidence="7 8"/>
<dbReference type="GO" id="GO:0030677">
    <property type="term" value="C:ribonuclease P complex"/>
    <property type="evidence" value="ECO:0007669"/>
    <property type="project" value="TreeGrafter"/>
</dbReference>
<evidence type="ECO:0000313" key="10">
    <source>
        <dbReference type="EMBL" id="SFN38944.1"/>
    </source>
</evidence>
<gene>
    <name evidence="7" type="primary">rnpA</name>
    <name evidence="10" type="ORF">SAMN05216289_11847</name>
</gene>
<dbReference type="GO" id="GO:0000049">
    <property type="term" value="F:tRNA binding"/>
    <property type="evidence" value="ECO:0007669"/>
    <property type="project" value="UniProtKB-UniRule"/>
</dbReference>
<dbReference type="EMBL" id="FOVF01000018">
    <property type="protein sequence ID" value="SFN38944.1"/>
    <property type="molecule type" value="Genomic_DNA"/>
</dbReference>
<evidence type="ECO:0000256" key="7">
    <source>
        <dbReference type="HAMAP-Rule" id="MF_00227"/>
    </source>
</evidence>
<dbReference type="OrthoDB" id="9796422at2"/>
<dbReference type="GO" id="GO:0001682">
    <property type="term" value="P:tRNA 5'-leader removal"/>
    <property type="evidence" value="ECO:0007669"/>
    <property type="project" value="UniProtKB-UniRule"/>
</dbReference>
<dbReference type="Proteomes" id="UP000198575">
    <property type="component" value="Unassembled WGS sequence"/>
</dbReference>
<proteinExistence type="inferred from homology"/>
<dbReference type="SUPFAM" id="SSF54211">
    <property type="entry name" value="Ribosomal protein S5 domain 2-like"/>
    <property type="match status" value="1"/>
</dbReference>
<comment type="catalytic activity">
    <reaction evidence="7">
        <text>Endonucleolytic cleavage of RNA, removing 5'-extranucleotides from tRNA precursor.</text>
        <dbReference type="EC" id="3.1.26.5"/>
    </reaction>
</comment>
<dbReference type="PROSITE" id="PS00648">
    <property type="entry name" value="RIBONUCLEASE_P"/>
    <property type="match status" value="1"/>
</dbReference>
<feature type="region of interest" description="Disordered" evidence="9">
    <location>
        <begin position="1"/>
        <end position="21"/>
    </location>
</feature>
<dbReference type="HAMAP" id="MF_00227">
    <property type="entry name" value="RNase_P"/>
    <property type="match status" value="1"/>
</dbReference>
<dbReference type="AlphaFoldDB" id="A0A1I4YLQ9"/>
<evidence type="ECO:0000256" key="8">
    <source>
        <dbReference type="NCBIfam" id="TIGR00188"/>
    </source>
</evidence>
<keyword evidence="2 7" id="KW-0819">tRNA processing</keyword>
<comment type="subunit">
    <text evidence="7">Consists of a catalytic RNA component (M1 or rnpB) and a protein subunit.</text>
</comment>
<dbReference type="NCBIfam" id="TIGR00188">
    <property type="entry name" value="rnpA"/>
    <property type="match status" value="1"/>
</dbReference>
<dbReference type="InterPro" id="IPR020568">
    <property type="entry name" value="Ribosomal_Su5_D2-typ_SF"/>
</dbReference>
<dbReference type="InterPro" id="IPR020539">
    <property type="entry name" value="RNase_P_CS"/>
</dbReference>
<dbReference type="InterPro" id="IPR000100">
    <property type="entry name" value="RNase_P"/>
</dbReference>
<keyword evidence="5 7" id="KW-0378">Hydrolase</keyword>
<keyword evidence="4 7" id="KW-0255">Endonuclease</keyword>
<dbReference type="PANTHER" id="PTHR33992">
    <property type="entry name" value="RIBONUCLEASE P PROTEIN COMPONENT"/>
    <property type="match status" value="1"/>
</dbReference>
<comment type="similarity">
    <text evidence="7">Belongs to the RnpA family.</text>
</comment>
<evidence type="ECO:0000313" key="11">
    <source>
        <dbReference type="Proteomes" id="UP000198575"/>
    </source>
</evidence>
<evidence type="ECO:0000256" key="2">
    <source>
        <dbReference type="ARBA" id="ARBA00022694"/>
    </source>
</evidence>
<evidence type="ECO:0000256" key="9">
    <source>
        <dbReference type="SAM" id="MobiDB-lite"/>
    </source>
</evidence>
<dbReference type="Pfam" id="PF00825">
    <property type="entry name" value="Ribonuclease_P"/>
    <property type="match status" value="1"/>
</dbReference>
<sequence>MRVEPRVASVSPSDQTPGAGVRQFSLPRATRLLKAGDFAALRGNSRRLGARHFIAEYSPNSLSTCRLGQAVSRRVSKRAVDRNRIKRLVRESYRLIRTGLPTVDILLIARTSAVQAPSAELRADLDALWKKLMALKAAAGTGTMRG</sequence>
<accession>A0A1I4YLQ9</accession>
<keyword evidence="11" id="KW-1185">Reference proteome</keyword>
<name>A0A1I4YLQ9_9GAMM</name>
<evidence type="ECO:0000256" key="5">
    <source>
        <dbReference type="ARBA" id="ARBA00022801"/>
    </source>
</evidence>
<comment type="function">
    <text evidence="1 7">RNaseP catalyzes the removal of the 5'-leader sequence from pre-tRNA to produce the mature 5'-terminus. It can also cleave other RNA substrates such as 4.5S RNA. The protein component plays an auxiliary but essential role in vivo by binding to the 5'-leader sequence and broadening the substrate specificity of the ribozyme.</text>
</comment>
<evidence type="ECO:0000256" key="3">
    <source>
        <dbReference type="ARBA" id="ARBA00022722"/>
    </source>
</evidence>
<reference evidence="10 11" key="1">
    <citation type="submission" date="2016-10" db="EMBL/GenBank/DDBJ databases">
        <authorList>
            <person name="de Groot N.N."/>
        </authorList>
    </citation>
    <scope>NUCLEOTIDE SEQUENCE [LARGE SCALE GENOMIC DNA]</scope>
    <source>
        <strain evidence="10 11">CGMCC 1.7659</strain>
    </source>
</reference>
<dbReference type="InterPro" id="IPR014721">
    <property type="entry name" value="Ribsml_uS5_D2-typ_fold_subgr"/>
</dbReference>
<evidence type="ECO:0000256" key="6">
    <source>
        <dbReference type="ARBA" id="ARBA00022884"/>
    </source>
</evidence>
<dbReference type="GO" id="GO:0004526">
    <property type="term" value="F:ribonuclease P activity"/>
    <property type="evidence" value="ECO:0007669"/>
    <property type="project" value="UniProtKB-UniRule"/>
</dbReference>